<feature type="region of interest" description="Disordered" evidence="1">
    <location>
        <begin position="1"/>
        <end position="41"/>
    </location>
</feature>
<evidence type="ECO:0000256" key="1">
    <source>
        <dbReference type="SAM" id="MobiDB-lite"/>
    </source>
</evidence>
<dbReference type="eggNOG" id="ENOG502SH1N">
    <property type="taxonomic scope" value="Eukaryota"/>
</dbReference>
<reference evidence="2 3" key="1">
    <citation type="submission" date="2015-12" db="EMBL/GenBank/DDBJ databases">
        <title>Draft genome sequence of Moniliophthora roreri, the causal agent of frosty pod rot of cacao.</title>
        <authorList>
            <person name="Aime M.C."/>
            <person name="Diaz-Valderrama J.R."/>
            <person name="Kijpornyongpan T."/>
            <person name="Phillips-Mora W."/>
        </authorList>
    </citation>
    <scope>NUCLEOTIDE SEQUENCE [LARGE SCALE GENOMIC DNA]</scope>
    <source>
        <strain evidence="2 3">MCA 2952</strain>
    </source>
</reference>
<comment type="caution">
    <text evidence="2">The sequence shown here is derived from an EMBL/GenBank/DDBJ whole genome shotgun (WGS) entry which is preliminary data.</text>
</comment>
<dbReference type="Proteomes" id="UP000054988">
    <property type="component" value="Unassembled WGS sequence"/>
</dbReference>
<gene>
    <name evidence="2" type="ORF">WG66_17096</name>
</gene>
<sequence>MSSPDVHPPRVSSPDLQPPHIGPPGPPQSRADLPDPLDVNTFPTSSIDDIAILEMSGLTPEAIRRLQNPPTEHVNVEPKAQELSVQLYLSHSQTLEAKYKESIEVVIGNFPPQSKDEEPLSYYRVKKLVRDITGIDPIENDMCPKACIGYVAQFDVLNTCPFCGLPWIDPALRRHPNTVKEMRYFHNRMKELLEALELNGEIDDICCGEDVSNVAKEKIRLHDTLLSL</sequence>
<protein>
    <submittedName>
        <fullName evidence="2">Uncharacterized protein</fullName>
    </submittedName>
</protein>
<dbReference type="AlphaFoldDB" id="A0A0W0F2B0"/>
<accession>A0A0W0F2B0</accession>
<dbReference type="EMBL" id="LATX01002388">
    <property type="protein sequence ID" value="KTB30338.1"/>
    <property type="molecule type" value="Genomic_DNA"/>
</dbReference>
<organism evidence="2 3">
    <name type="scientific">Moniliophthora roreri</name>
    <name type="common">Frosty pod rot fungus</name>
    <name type="synonym">Monilia roreri</name>
    <dbReference type="NCBI Taxonomy" id="221103"/>
    <lineage>
        <taxon>Eukaryota</taxon>
        <taxon>Fungi</taxon>
        <taxon>Dikarya</taxon>
        <taxon>Basidiomycota</taxon>
        <taxon>Agaricomycotina</taxon>
        <taxon>Agaricomycetes</taxon>
        <taxon>Agaricomycetidae</taxon>
        <taxon>Agaricales</taxon>
        <taxon>Marasmiineae</taxon>
        <taxon>Marasmiaceae</taxon>
        <taxon>Moniliophthora</taxon>
    </lineage>
</organism>
<proteinExistence type="predicted"/>
<name>A0A0W0F2B0_MONRR</name>
<feature type="compositionally biased region" description="Pro residues" evidence="1">
    <location>
        <begin position="16"/>
        <end position="27"/>
    </location>
</feature>
<evidence type="ECO:0000313" key="2">
    <source>
        <dbReference type="EMBL" id="KTB30338.1"/>
    </source>
</evidence>
<evidence type="ECO:0000313" key="3">
    <source>
        <dbReference type="Proteomes" id="UP000054988"/>
    </source>
</evidence>